<dbReference type="Gene3D" id="3.40.50.720">
    <property type="entry name" value="NAD(P)-binding Rossmann-like Domain"/>
    <property type="match status" value="1"/>
</dbReference>
<dbReference type="SMART" id="SM00829">
    <property type="entry name" value="PKS_ER"/>
    <property type="match status" value="1"/>
</dbReference>
<evidence type="ECO:0000256" key="1">
    <source>
        <dbReference type="ARBA" id="ARBA00022857"/>
    </source>
</evidence>
<evidence type="ECO:0000259" key="3">
    <source>
        <dbReference type="SMART" id="SM00829"/>
    </source>
</evidence>
<dbReference type="Gene3D" id="3.90.180.10">
    <property type="entry name" value="Medium-chain alcohol dehydrogenases, catalytic domain"/>
    <property type="match status" value="1"/>
</dbReference>
<gene>
    <name evidence="4" type="ORF">GCM10023352_02450</name>
</gene>
<comment type="caution">
    <text evidence="4">The sequence shown here is derived from an EMBL/GenBank/DDBJ whole genome shotgun (WGS) entry which is preliminary data.</text>
</comment>
<dbReference type="InterPro" id="IPR020843">
    <property type="entry name" value="ER"/>
</dbReference>
<dbReference type="Pfam" id="PF08240">
    <property type="entry name" value="ADH_N"/>
    <property type="match status" value="1"/>
</dbReference>
<dbReference type="InterPro" id="IPR036291">
    <property type="entry name" value="NAD(P)-bd_dom_sf"/>
</dbReference>
<dbReference type="EMBL" id="BAABKP010000001">
    <property type="protein sequence ID" value="GAA4788230.1"/>
    <property type="molecule type" value="Genomic_DNA"/>
</dbReference>
<dbReference type="NCBIfam" id="TIGR02824">
    <property type="entry name" value="quinone_pig3"/>
    <property type="match status" value="1"/>
</dbReference>
<keyword evidence="5" id="KW-1185">Reference proteome</keyword>
<protein>
    <submittedName>
        <fullName evidence="4">NAD(P)H-quinone oxidoreductase</fullName>
    </submittedName>
</protein>
<keyword evidence="2" id="KW-0560">Oxidoreductase</keyword>
<organism evidence="4 5">
    <name type="scientific">Rothia endophytica</name>
    <dbReference type="NCBI Taxonomy" id="1324766"/>
    <lineage>
        <taxon>Bacteria</taxon>
        <taxon>Bacillati</taxon>
        <taxon>Actinomycetota</taxon>
        <taxon>Actinomycetes</taxon>
        <taxon>Micrococcales</taxon>
        <taxon>Micrococcaceae</taxon>
        <taxon>Rothia</taxon>
    </lineage>
</organism>
<dbReference type="PANTHER" id="PTHR48106">
    <property type="entry name" value="QUINONE OXIDOREDUCTASE PIG3-RELATED"/>
    <property type="match status" value="1"/>
</dbReference>
<dbReference type="Pfam" id="PF00107">
    <property type="entry name" value="ADH_zinc_N"/>
    <property type="match status" value="1"/>
</dbReference>
<dbReference type="CDD" id="cd05276">
    <property type="entry name" value="p53_inducible_oxidoreductase"/>
    <property type="match status" value="1"/>
</dbReference>
<evidence type="ECO:0000313" key="5">
    <source>
        <dbReference type="Proteomes" id="UP001500187"/>
    </source>
</evidence>
<feature type="domain" description="Enoyl reductase (ER)" evidence="3">
    <location>
        <begin position="10"/>
        <end position="328"/>
    </location>
</feature>
<dbReference type="InterPro" id="IPR013154">
    <property type="entry name" value="ADH-like_N"/>
</dbReference>
<evidence type="ECO:0000313" key="4">
    <source>
        <dbReference type="EMBL" id="GAA4788230.1"/>
    </source>
</evidence>
<dbReference type="SUPFAM" id="SSF51735">
    <property type="entry name" value="NAD(P)-binding Rossmann-fold domains"/>
    <property type="match status" value="1"/>
</dbReference>
<accession>A0ABP9AYY1</accession>
<sequence>MRAIREIDHGGPEVLVVGDAPQPAAGQGQVVLKVAASGINRADVMQRRGFYPPPPGESDIYGLEVSGTVVEVGHGVPEELLGQERVALLASGGYAEYVAVRYDHTLPVPKGVSLVEAAGLPEVASTVYSNLVTVCGVSESADDNAGCTLLIHGGTGGIGSHAIQLAQALGLRVLATAGSDKKCDRIKQLGAEPINYRTQNFREAALELTEGRGVHVILDVVGGSYLDDNLKTLAVDGSLVIIGLQGGNKGNVNLGYMLSRRLSVHATSLRTRSSADKAAIVAGVGRVTWPLLESGVISPHLDRTFSLDDAAAAHTYFDSGEHAGKILLVP</sequence>
<dbReference type="InterPro" id="IPR013149">
    <property type="entry name" value="ADH-like_C"/>
</dbReference>
<reference evidence="5" key="1">
    <citation type="journal article" date="2019" name="Int. J. Syst. Evol. Microbiol.">
        <title>The Global Catalogue of Microorganisms (GCM) 10K type strain sequencing project: providing services to taxonomists for standard genome sequencing and annotation.</title>
        <authorList>
            <consortium name="The Broad Institute Genomics Platform"/>
            <consortium name="The Broad Institute Genome Sequencing Center for Infectious Disease"/>
            <person name="Wu L."/>
            <person name="Ma J."/>
        </authorList>
    </citation>
    <scope>NUCLEOTIDE SEQUENCE [LARGE SCALE GENOMIC DNA]</scope>
    <source>
        <strain evidence="5">JCM 18541</strain>
    </source>
</reference>
<keyword evidence="1" id="KW-0521">NADP</keyword>
<evidence type="ECO:0000256" key="2">
    <source>
        <dbReference type="ARBA" id="ARBA00023002"/>
    </source>
</evidence>
<dbReference type="Proteomes" id="UP001500187">
    <property type="component" value="Unassembled WGS sequence"/>
</dbReference>
<name>A0ABP9AYY1_9MICC</name>
<dbReference type="SUPFAM" id="SSF50129">
    <property type="entry name" value="GroES-like"/>
    <property type="match status" value="1"/>
</dbReference>
<proteinExistence type="predicted"/>
<dbReference type="PANTHER" id="PTHR48106:SF8">
    <property type="entry name" value="OS02G0805600 PROTEIN"/>
    <property type="match status" value="1"/>
</dbReference>
<dbReference type="InterPro" id="IPR014189">
    <property type="entry name" value="Quinone_OxRdtase_PIG3"/>
</dbReference>
<dbReference type="RefSeq" id="WP_345443721.1">
    <property type="nucleotide sequence ID" value="NZ_BAABKP010000001.1"/>
</dbReference>
<dbReference type="InterPro" id="IPR011032">
    <property type="entry name" value="GroES-like_sf"/>
</dbReference>